<sequence>MDNTLISQELEAPFPLLSFPPELLEYISVHLEDPDLINIRRVCRALNGHTVNIFGKRFFRHLAVFLHPTSLTTLLKICHHPAFAKYVHRVTVCGEQFKQHKDLQLSVEQSRMDRTILTEVFQVLKNLQTVAAFAVPQEDLSPNRAITCALKQLFGDDDIPFHSHTRGYDRVYELVMQTLEEANIHDKMDLLFDFWGTDTPAGMKKPFFDIASPAWNQHFANQVRAISLTDNANPDWIKRLLTSTPNVLELAFYGNGFSLDLPSPSVGLRNKAKLRHLDIYNVFFPHDDWVAFLRLHADTLETLYLKRVGFITGNWRESLEVIGTMPQIQDASFSSLYDDKASIVHPWTHIHCGSLHGRQLNLSSNKDIKLALSATRGEWSSTTTVCRSNYDVVKKDGFIINSSIFGQGIRFKPDVTHDCIEAAEKATQPYDYMIVCSKAIPDTIPKLIAPAVTPGHTAIVLIQNGVGIEDEYAQAFPNNPIISTVVYLPTTQRPAGVIKHGEVEKLQVGPYPSSASATHAKAFTALVTSAGGTAEFHSDVQTKRWFKLFVNASWNPICALTLSKDAEVLTASEEAAAVLLDVMLEIRDVAAAHGHEFTREEVVMQLGRAQDRVPKNAGIEPSMLQDVQQGRRIEVEAIVGNPMRMGKAKGVKCVRLEMLYVLAKALDLHIGRT</sequence>
<dbReference type="InterPro" id="IPR003710">
    <property type="entry name" value="ApbA"/>
</dbReference>
<dbReference type="FunFam" id="1.10.1040.10:FF:000017">
    <property type="entry name" value="2-dehydropantoate 2-reductase"/>
    <property type="match status" value="1"/>
</dbReference>
<comment type="caution">
    <text evidence="4">The sequence shown here is derived from an EMBL/GenBank/DDBJ whole genome shotgun (WGS) entry which is preliminary data.</text>
</comment>
<dbReference type="Gene3D" id="3.40.50.720">
    <property type="entry name" value="NAD(P)-binding Rossmann-like Domain"/>
    <property type="match status" value="1"/>
</dbReference>
<dbReference type="PANTHER" id="PTHR21708:SF30">
    <property type="entry name" value="2-DEHYDROPANTOATE 2-REDUCTASE-RELATED"/>
    <property type="match status" value="1"/>
</dbReference>
<evidence type="ECO:0000256" key="2">
    <source>
        <dbReference type="ARBA" id="ARBA00022857"/>
    </source>
</evidence>
<dbReference type="Pfam" id="PF02558">
    <property type="entry name" value="ApbA"/>
    <property type="match status" value="1"/>
</dbReference>
<evidence type="ECO:0000256" key="3">
    <source>
        <dbReference type="ARBA" id="ARBA00023002"/>
    </source>
</evidence>
<dbReference type="PROSITE" id="PS50181">
    <property type="entry name" value="FBOX"/>
    <property type="match status" value="1"/>
</dbReference>
<keyword evidence="2" id="KW-0521">NADP</keyword>
<evidence type="ECO:0000256" key="1">
    <source>
        <dbReference type="ARBA" id="ARBA00007870"/>
    </source>
</evidence>
<dbReference type="InterPro" id="IPR036047">
    <property type="entry name" value="F-box-like_dom_sf"/>
</dbReference>
<reference evidence="5" key="1">
    <citation type="journal article" date="2022" name="Microb. Genom.">
        <title>A global pangenome for the wheat fungal pathogen Pyrenophora tritici-repentis and prediction of effector protein structural homology.</title>
        <authorList>
            <person name="Moolhuijzen P.M."/>
            <person name="See P.T."/>
            <person name="Shi G."/>
            <person name="Powell H.R."/>
            <person name="Cockram J."/>
            <person name="Jorgensen L.N."/>
            <person name="Benslimane H."/>
            <person name="Strelkov S.E."/>
            <person name="Turner J."/>
            <person name="Liu Z."/>
            <person name="Moffat C.S."/>
        </authorList>
    </citation>
    <scope>NUCLEOTIDE SEQUENCE [LARGE SCALE GENOMIC DNA]</scope>
</reference>
<dbReference type="EMBL" id="NRDI02000003">
    <property type="protein sequence ID" value="KAI1517814.1"/>
    <property type="molecule type" value="Genomic_DNA"/>
</dbReference>
<proteinExistence type="inferred from homology"/>
<dbReference type="GO" id="GO:0008677">
    <property type="term" value="F:2-dehydropantoate 2-reductase activity"/>
    <property type="evidence" value="ECO:0007669"/>
    <property type="project" value="InterPro"/>
</dbReference>
<dbReference type="InterPro" id="IPR001810">
    <property type="entry name" value="F-box_dom"/>
</dbReference>
<gene>
    <name evidence="4" type="ORF">Ptr86124_003115</name>
</gene>
<dbReference type="InterPro" id="IPR013752">
    <property type="entry name" value="KPA_reductase"/>
</dbReference>
<name>A0A2W1FUJ5_9PLEO</name>
<dbReference type="AlphaFoldDB" id="A0A2W1FUJ5"/>
<evidence type="ECO:0000313" key="4">
    <source>
        <dbReference type="EMBL" id="KAI1517814.1"/>
    </source>
</evidence>
<dbReference type="GO" id="GO:0015940">
    <property type="term" value="P:pantothenate biosynthetic process"/>
    <property type="evidence" value="ECO:0007669"/>
    <property type="project" value="InterPro"/>
</dbReference>
<dbReference type="InterPro" id="IPR008927">
    <property type="entry name" value="6-PGluconate_DH-like_C_sf"/>
</dbReference>
<dbReference type="GO" id="GO:0005737">
    <property type="term" value="C:cytoplasm"/>
    <property type="evidence" value="ECO:0007669"/>
    <property type="project" value="TreeGrafter"/>
</dbReference>
<dbReference type="InterPro" id="IPR051402">
    <property type="entry name" value="KPR-Related"/>
</dbReference>
<accession>A0A2W1FUJ5</accession>
<keyword evidence="3" id="KW-0560">Oxidoreductase</keyword>
<dbReference type="NCBIfam" id="TIGR00745">
    <property type="entry name" value="apbA_panE"/>
    <property type="match status" value="1"/>
</dbReference>
<dbReference type="Pfam" id="PF08546">
    <property type="entry name" value="ApbA_C"/>
    <property type="match status" value="1"/>
</dbReference>
<organism evidence="4 5">
    <name type="scientific">Pyrenophora tritici-repentis</name>
    <dbReference type="NCBI Taxonomy" id="45151"/>
    <lineage>
        <taxon>Eukaryota</taxon>
        <taxon>Fungi</taxon>
        <taxon>Dikarya</taxon>
        <taxon>Ascomycota</taxon>
        <taxon>Pezizomycotina</taxon>
        <taxon>Dothideomycetes</taxon>
        <taxon>Pleosporomycetidae</taxon>
        <taxon>Pleosporales</taxon>
        <taxon>Pleosporineae</taxon>
        <taxon>Pleosporaceae</taxon>
        <taxon>Pyrenophora</taxon>
    </lineage>
</organism>
<protein>
    <submittedName>
        <fullName evidence="4">2-dehydropantoate 2-reductase</fullName>
    </submittedName>
</protein>
<comment type="similarity">
    <text evidence="1">Belongs to the ketopantoate reductase family.</text>
</comment>
<dbReference type="SUPFAM" id="SSF81383">
    <property type="entry name" value="F-box domain"/>
    <property type="match status" value="1"/>
</dbReference>
<keyword evidence="5" id="KW-1185">Reference proteome</keyword>
<dbReference type="SUPFAM" id="SSF48179">
    <property type="entry name" value="6-phosphogluconate dehydrogenase C-terminal domain-like"/>
    <property type="match status" value="1"/>
</dbReference>
<dbReference type="Proteomes" id="UP000249757">
    <property type="component" value="Unassembled WGS sequence"/>
</dbReference>
<dbReference type="Pfam" id="PF00646">
    <property type="entry name" value="F-box"/>
    <property type="match status" value="1"/>
</dbReference>
<dbReference type="Gene3D" id="1.10.1040.10">
    <property type="entry name" value="N-(1-d-carboxylethyl)-l-norvaline Dehydrogenase, domain 2"/>
    <property type="match status" value="1"/>
</dbReference>
<dbReference type="SUPFAM" id="SSF52047">
    <property type="entry name" value="RNI-like"/>
    <property type="match status" value="1"/>
</dbReference>
<evidence type="ECO:0000313" key="5">
    <source>
        <dbReference type="Proteomes" id="UP000249757"/>
    </source>
</evidence>
<dbReference type="PANTHER" id="PTHR21708">
    <property type="entry name" value="PROBABLE 2-DEHYDROPANTOATE 2-REDUCTASE"/>
    <property type="match status" value="1"/>
</dbReference>
<dbReference type="InterPro" id="IPR013332">
    <property type="entry name" value="KPR_N"/>
</dbReference>
<dbReference type="InterPro" id="IPR013328">
    <property type="entry name" value="6PGD_dom2"/>
</dbReference>